<dbReference type="EMBL" id="JAPMOU010000019">
    <property type="protein sequence ID" value="MDE1463292.1"/>
    <property type="molecule type" value="Genomic_DNA"/>
</dbReference>
<evidence type="ECO:0000313" key="3">
    <source>
        <dbReference type="Proteomes" id="UP001528823"/>
    </source>
</evidence>
<protein>
    <submittedName>
        <fullName evidence="2">DUF4123 domain-containing protein</fullName>
    </submittedName>
</protein>
<reference evidence="2 3" key="1">
    <citation type="submission" date="2022-11" db="EMBL/GenBank/DDBJ databases">
        <title>Spartinivicinus poritis sp. nov., isolated from scleractinian coral Porites lutea.</title>
        <authorList>
            <person name="Zhang G."/>
            <person name="Cai L."/>
            <person name="Wei Q."/>
        </authorList>
    </citation>
    <scope>NUCLEOTIDE SEQUENCE [LARGE SCALE GENOMIC DNA]</scope>
    <source>
        <strain evidence="2 3">A2-2</strain>
    </source>
</reference>
<dbReference type="Pfam" id="PF13503">
    <property type="entry name" value="DUF4123"/>
    <property type="match status" value="1"/>
</dbReference>
<gene>
    <name evidence="2" type="ORF">ORQ98_15120</name>
</gene>
<sequence length="289" mass="34144">MNKNELIIQLNQPEYQSSPLYFIIDSLTEDKLYQNFFLYKESDPYAVLYQQTRFNELYQAGPIFVQTSINSPLADYLLNDLSHWGWLFISEAPFEKLVEHFRWLITAKYIIDGSTVIFRYQDPRVLYKLIPALTPAESSQLFNSIDQIWIQDLNKQWQEFILNSQTLDKTQAENVPDSEKNEMFILSRKMLEATGNDNVLIDNLQKELWHSYPVEMGRLLAHGELENMLLHILKEAKNLGFTAYDQLRKFIIWSGQHGVNFQRIEKLRNQLIAVETAEERFKIIEKYFA</sequence>
<accession>A0ABT5UAG5</accession>
<dbReference type="InterPro" id="IPR025391">
    <property type="entry name" value="DUF4123"/>
</dbReference>
<evidence type="ECO:0000313" key="2">
    <source>
        <dbReference type="EMBL" id="MDE1463292.1"/>
    </source>
</evidence>
<keyword evidence="3" id="KW-1185">Reference proteome</keyword>
<proteinExistence type="predicted"/>
<name>A0ABT5UAG5_9GAMM</name>
<dbReference type="RefSeq" id="WP_274689635.1">
    <property type="nucleotide sequence ID" value="NZ_JAPMOU010000019.1"/>
</dbReference>
<comment type="caution">
    <text evidence="2">The sequence shown here is derived from an EMBL/GenBank/DDBJ whole genome shotgun (WGS) entry which is preliminary data.</text>
</comment>
<evidence type="ECO:0000259" key="1">
    <source>
        <dbReference type="Pfam" id="PF13503"/>
    </source>
</evidence>
<feature type="domain" description="DUF4123" evidence="1">
    <location>
        <begin position="20"/>
        <end position="139"/>
    </location>
</feature>
<dbReference type="Proteomes" id="UP001528823">
    <property type="component" value="Unassembled WGS sequence"/>
</dbReference>
<organism evidence="2 3">
    <name type="scientific">Spartinivicinus poritis</name>
    <dbReference type="NCBI Taxonomy" id="2994640"/>
    <lineage>
        <taxon>Bacteria</taxon>
        <taxon>Pseudomonadati</taxon>
        <taxon>Pseudomonadota</taxon>
        <taxon>Gammaproteobacteria</taxon>
        <taxon>Oceanospirillales</taxon>
        <taxon>Zooshikellaceae</taxon>
        <taxon>Spartinivicinus</taxon>
    </lineage>
</organism>